<dbReference type="InterPro" id="IPR013785">
    <property type="entry name" value="Aldolase_TIM"/>
</dbReference>
<organism evidence="12 13">
    <name type="scientific">Mesobacillus campisalis</name>
    <dbReference type="NCBI Taxonomy" id="1408103"/>
    <lineage>
        <taxon>Bacteria</taxon>
        <taxon>Bacillati</taxon>
        <taxon>Bacillota</taxon>
        <taxon>Bacilli</taxon>
        <taxon>Bacillales</taxon>
        <taxon>Bacillaceae</taxon>
        <taxon>Mesobacillus</taxon>
    </lineage>
</organism>
<comment type="pathway">
    <text evidence="2 10">Amino-acid biosynthesis; L-tryptophan biosynthesis; L-tryptophan from chorismate: step 3/5.</text>
</comment>
<keyword evidence="9 10" id="KW-0413">Isomerase</keyword>
<dbReference type="GO" id="GO:0004640">
    <property type="term" value="F:phosphoribosylanthranilate isomerase activity"/>
    <property type="evidence" value="ECO:0007669"/>
    <property type="project" value="UniProtKB-UniRule"/>
</dbReference>
<name>A0A0M2SXR4_9BACI</name>
<dbReference type="FunFam" id="3.20.20.70:FF:000075">
    <property type="entry name" value="Tryptophan biosynthesis protein TRP1"/>
    <property type="match status" value="1"/>
</dbReference>
<dbReference type="EMBL" id="LAYY01000011">
    <property type="protein sequence ID" value="KKK37777.1"/>
    <property type="molecule type" value="Genomic_DNA"/>
</dbReference>
<dbReference type="Proteomes" id="UP000034166">
    <property type="component" value="Unassembled WGS sequence"/>
</dbReference>
<dbReference type="InterPro" id="IPR001240">
    <property type="entry name" value="PRAI_dom"/>
</dbReference>
<evidence type="ECO:0000256" key="4">
    <source>
        <dbReference type="ARBA" id="ARBA00012572"/>
    </source>
</evidence>
<evidence type="ECO:0000256" key="2">
    <source>
        <dbReference type="ARBA" id="ARBA00004664"/>
    </source>
</evidence>
<keyword evidence="8 10" id="KW-0057">Aromatic amino acid biosynthesis</keyword>
<evidence type="ECO:0000256" key="10">
    <source>
        <dbReference type="HAMAP-Rule" id="MF_00135"/>
    </source>
</evidence>
<feature type="domain" description="N-(5'phosphoribosyl) anthranilate isomerase (PRAI)" evidence="11">
    <location>
        <begin position="3"/>
        <end position="195"/>
    </location>
</feature>
<evidence type="ECO:0000256" key="1">
    <source>
        <dbReference type="ARBA" id="ARBA00001164"/>
    </source>
</evidence>
<evidence type="ECO:0000256" key="8">
    <source>
        <dbReference type="ARBA" id="ARBA00023141"/>
    </source>
</evidence>
<dbReference type="PANTHER" id="PTHR42894:SF1">
    <property type="entry name" value="N-(5'-PHOSPHORIBOSYL)ANTHRANILATE ISOMERASE"/>
    <property type="match status" value="1"/>
</dbReference>
<dbReference type="Pfam" id="PF00697">
    <property type="entry name" value="PRAI"/>
    <property type="match status" value="1"/>
</dbReference>
<sequence>MKVKICGIKTAEAALHAAAAGADALGFVFAPSKRQITPGEAKAIIQELPEAVWKVGVFVNEPPEKVASIAELAGLTHIQLHGEESPGDYMKIGRPLIKAYSIRDKEDITIIDYETSDYVLLDSPPATYKGGNGMSFDWNVASGAKRGRNVILAGGLDPDNVQTAIDKVRPFMVDVSSGVETEGKKDLRKIGRFIEIAKAGEDEGI</sequence>
<proteinExistence type="inferred from homology"/>
<dbReference type="PANTHER" id="PTHR42894">
    <property type="entry name" value="N-(5'-PHOSPHORIBOSYL)ANTHRANILATE ISOMERASE"/>
    <property type="match status" value="1"/>
</dbReference>
<evidence type="ECO:0000256" key="7">
    <source>
        <dbReference type="ARBA" id="ARBA00022822"/>
    </source>
</evidence>
<evidence type="ECO:0000259" key="11">
    <source>
        <dbReference type="Pfam" id="PF00697"/>
    </source>
</evidence>
<dbReference type="HAMAP" id="MF_00135">
    <property type="entry name" value="PRAI"/>
    <property type="match status" value="1"/>
</dbReference>
<evidence type="ECO:0000256" key="3">
    <source>
        <dbReference type="ARBA" id="ARBA00007571"/>
    </source>
</evidence>
<dbReference type="InterPro" id="IPR044643">
    <property type="entry name" value="TrpF_fam"/>
</dbReference>
<evidence type="ECO:0000256" key="6">
    <source>
        <dbReference type="ARBA" id="ARBA00022605"/>
    </source>
</evidence>
<protein>
    <recommendedName>
        <fullName evidence="5 10">N-(5'-phosphoribosyl)anthranilate isomerase</fullName>
        <shortName evidence="10">PRAI</shortName>
        <ecNumber evidence="4 10">5.3.1.24</ecNumber>
    </recommendedName>
</protein>
<reference evidence="12 13" key="1">
    <citation type="submission" date="2015-04" db="EMBL/GenBank/DDBJ databases">
        <title>Taxonomic description and genome sequence of Bacillus campisalis sp. nov., a novel member of the genus Bacillus isolated from solar saltern.</title>
        <authorList>
            <person name="Mathan Kumar R."/>
            <person name="Kaur G."/>
            <person name="Kumar A."/>
            <person name="Singh N.K."/>
            <person name="Kaur N."/>
            <person name="Kumar N."/>
            <person name="Mayilraj S."/>
        </authorList>
    </citation>
    <scope>NUCLEOTIDE SEQUENCE [LARGE SCALE GENOMIC DNA]</scope>
    <source>
        <strain evidence="12 13">SA2-6</strain>
    </source>
</reference>
<evidence type="ECO:0000256" key="5">
    <source>
        <dbReference type="ARBA" id="ARBA00022272"/>
    </source>
</evidence>
<keyword evidence="7 10" id="KW-0822">Tryptophan biosynthesis</keyword>
<comment type="caution">
    <text evidence="12">The sequence shown here is derived from an EMBL/GenBank/DDBJ whole genome shotgun (WGS) entry which is preliminary data.</text>
</comment>
<dbReference type="CDD" id="cd00405">
    <property type="entry name" value="PRAI"/>
    <property type="match status" value="1"/>
</dbReference>
<evidence type="ECO:0000313" key="12">
    <source>
        <dbReference type="EMBL" id="KKK37777.1"/>
    </source>
</evidence>
<dbReference type="EC" id="5.3.1.24" evidence="4 10"/>
<evidence type="ECO:0000256" key="9">
    <source>
        <dbReference type="ARBA" id="ARBA00023235"/>
    </source>
</evidence>
<accession>A0A0M2SXR4</accession>
<dbReference type="InterPro" id="IPR011060">
    <property type="entry name" value="RibuloseP-bd_barrel"/>
</dbReference>
<evidence type="ECO:0000313" key="13">
    <source>
        <dbReference type="Proteomes" id="UP000034166"/>
    </source>
</evidence>
<comment type="similarity">
    <text evidence="3 10">Belongs to the TrpF family.</text>
</comment>
<comment type="catalytic activity">
    <reaction evidence="1 10">
        <text>N-(5-phospho-beta-D-ribosyl)anthranilate = 1-(2-carboxyphenylamino)-1-deoxy-D-ribulose 5-phosphate</text>
        <dbReference type="Rhea" id="RHEA:21540"/>
        <dbReference type="ChEBI" id="CHEBI:18277"/>
        <dbReference type="ChEBI" id="CHEBI:58613"/>
        <dbReference type="EC" id="5.3.1.24"/>
    </reaction>
</comment>
<dbReference type="UniPathway" id="UPA00035">
    <property type="reaction ID" value="UER00042"/>
</dbReference>
<dbReference type="RefSeq" id="WP_046523900.1">
    <property type="nucleotide sequence ID" value="NZ_LAYY01000011.1"/>
</dbReference>
<keyword evidence="6 10" id="KW-0028">Amino-acid biosynthesis</keyword>
<dbReference type="SUPFAM" id="SSF51366">
    <property type="entry name" value="Ribulose-phoshate binding barrel"/>
    <property type="match status" value="1"/>
</dbReference>
<gene>
    <name evidence="10" type="primary">trpF</name>
    <name evidence="12" type="ORF">WQ57_11400</name>
</gene>
<dbReference type="GO" id="GO:0000162">
    <property type="term" value="P:L-tryptophan biosynthetic process"/>
    <property type="evidence" value="ECO:0007669"/>
    <property type="project" value="UniProtKB-UniRule"/>
</dbReference>
<dbReference type="PATRIC" id="fig|1408103.3.peg.2563"/>
<dbReference type="AlphaFoldDB" id="A0A0M2SXR4"/>
<dbReference type="Gene3D" id="3.20.20.70">
    <property type="entry name" value="Aldolase class I"/>
    <property type="match status" value="1"/>
</dbReference>
<keyword evidence="13" id="KW-1185">Reference proteome</keyword>
<dbReference type="OrthoDB" id="9786954at2"/>